<accession>A0A399EH72</accession>
<dbReference type="EMBL" id="QWKZ01000094">
    <property type="protein sequence ID" value="RIH82903.1"/>
    <property type="molecule type" value="Genomic_DNA"/>
</dbReference>
<dbReference type="AlphaFoldDB" id="A0A399EH72"/>
<keyword evidence="3" id="KW-1185">Reference proteome</keyword>
<dbReference type="PANTHER" id="PTHR40086">
    <property type="entry name" value="PHOSPHOTRANSFERASE YTMP-RELATED"/>
    <property type="match status" value="1"/>
</dbReference>
<keyword evidence="2" id="KW-0418">Kinase</keyword>
<gene>
    <name evidence="2" type="ORF">Mlute_02361</name>
</gene>
<dbReference type="Gene3D" id="3.90.1200.10">
    <property type="match status" value="1"/>
</dbReference>
<dbReference type="InterPro" id="IPR002575">
    <property type="entry name" value="Aminoglycoside_PTrfase"/>
</dbReference>
<dbReference type="InterPro" id="IPR052077">
    <property type="entry name" value="CcrZ_PhaseVar_Mediator"/>
</dbReference>
<reference evidence="2 3" key="1">
    <citation type="submission" date="2018-08" db="EMBL/GenBank/DDBJ databases">
        <title>Meiothermus luteus KCTC 52599 genome sequencing project.</title>
        <authorList>
            <person name="Da Costa M.S."/>
            <person name="Albuquerque L."/>
            <person name="Raposo P."/>
            <person name="Froufe H.J.C."/>
            <person name="Barroso C.S."/>
            <person name="Egas C."/>
        </authorList>
    </citation>
    <scope>NUCLEOTIDE SEQUENCE [LARGE SCALE GENOMIC DNA]</scope>
    <source>
        <strain evidence="2 3">KCTC 52599</strain>
    </source>
</reference>
<feature type="domain" description="Aminoglycoside phosphotransferase" evidence="1">
    <location>
        <begin position="15"/>
        <end position="242"/>
    </location>
</feature>
<evidence type="ECO:0000259" key="1">
    <source>
        <dbReference type="Pfam" id="PF01636"/>
    </source>
</evidence>
<evidence type="ECO:0000313" key="3">
    <source>
        <dbReference type="Proteomes" id="UP000265800"/>
    </source>
</evidence>
<dbReference type="Pfam" id="PF01636">
    <property type="entry name" value="APH"/>
    <property type="match status" value="1"/>
</dbReference>
<dbReference type="SUPFAM" id="SSF56112">
    <property type="entry name" value="Protein kinase-like (PK-like)"/>
    <property type="match status" value="1"/>
</dbReference>
<dbReference type="InterPro" id="IPR011009">
    <property type="entry name" value="Kinase-like_dom_sf"/>
</dbReference>
<dbReference type="Proteomes" id="UP000265800">
    <property type="component" value="Unassembled WGS sequence"/>
</dbReference>
<sequence>MEVLPALEARYQMRLTPLVGGAEARTFAGDGLVFKIYPPAHTSSQPGGILAARLEALNMTKAGLGEWVVEAFAMDGYGVLVTRRYPGSNFTPEACSAAALDELADFFARLHSLAEPGVVSRARLEERLGQFGATLHDLPQAQRLVGWLRPHIEEVAGTPQAFCHRDPHAGNILLKHPEAQGVPAALVVDWVRAQPDDPARDLAILTTGTLELLGKEAALAALKRIVRRYPNPLPLWRRLRFWVPLTYLHDMHWFRTKQPAGFRAAVAEKLPRALEFYQHFEALGL</sequence>
<dbReference type="GO" id="GO:0016301">
    <property type="term" value="F:kinase activity"/>
    <property type="evidence" value="ECO:0007669"/>
    <property type="project" value="UniProtKB-KW"/>
</dbReference>
<comment type="caution">
    <text evidence="2">The sequence shown here is derived from an EMBL/GenBank/DDBJ whole genome shotgun (WGS) entry which is preliminary data.</text>
</comment>
<keyword evidence="2" id="KW-0808">Transferase</keyword>
<organism evidence="2 3">
    <name type="scientific">Meiothermus luteus</name>
    <dbReference type="NCBI Taxonomy" id="2026184"/>
    <lineage>
        <taxon>Bacteria</taxon>
        <taxon>Thermotogati</taxon>
        <taxon>Deinococcota</taxon>
        <taxon>Deinococci</taxon>
        <taxon>Thermales</taxon>
        <taxon>Thermaceae</taxon>
        <taxon>Meiothermus</taxon>
    </lineage>
</organism>
<evidence type="ECO:0000313" key="2">
    <source>
        <dbReference type="EMBL" id="RIH82903.1"/>
    </source>
</evidence>
<protein>
    <submittedName>
        <fullName evidence="2">Thiamine kinase</fullName>
    </submittedName>
</protein>
<dbReference type="OrthoDB" id="30633at2"/>
<proteinExistence type="predicted"/>
<dbReference type="RefSeq" id="WP_119360889.1">
    <property type="nucleotide sequence ID" value="NZ_QWKZ01000094.1"/>
</dbReference>
<dbReference type="PANTHER" id="PTHR40086:SF1">
    <property type="entry name" value="CELL CYCLE REGULATOR CCRZ"/>
    <property type="match status" value="1"/>
</dbReference>
<name>A0A399EH72_9DEIN</name>